<protein>
    <recommendedName>
        <fullName evidence="4">DUF1570 domain-containing protein</fullName>
    </recommendedName>
</protein>
<sequence length="370" mass="40519">MNIYYRLWPLGLAFLSSMTFADCGPEPEGFESWPDDEAVPVESIPRKHWFRSAQGWVVAPSQCQAVEAAREREAAFEAFTHYFARTPLDGAIVDVQHAPALASIRAAGSAWALPWRFADDTASDNSTDPRTQAIREQIEAQLSSAGRTPDPEQVERLVERALAQHPPAAASPATTLEPTALRHEVAHKLFIEGVWPSTRPGGTQYGGDAPDWLDEAAAIAAESNEMTAGRRTEFRQLAREGKLVSLGSYLSMTHPVFNNSDLRELMREARERATEEGAAVLSASVSAEQIAEGRIFYAQTRGWLDYLLQQTGNPQILGDMADTMRNGQSFDEWLAQAGSDAGLPGSMEALEAAFEAWASMPDSLPLTKNQ</sequence>
<dbReference type="Proteomes" id="UP000287823">
    <property type="component" value="Unassembled WGS sequence"/>
</dbReference>
<evidence type="ECO:0008006" key="4">
    <source>
        <dbReference type="Google" id="ProtNLM"/>
    </source>
</evidence>
<reference evidence="2 3" key="1">
    <citation type="journal article" date="2011" name="Front. Microbiol.">
        <title>Genomic signatures of strain selection and enhancement in Bacillus atrophaeus var. globigii, a historical biowarfare simulant.</title>
        <authorList>
            <person name="Gibbons H.S."/>
            <person name="Broomall S.M."/>
            <person name="McNew L.A."/>
            <person name="Daligault H."/>
            <person name="Chapman C."/>
            <person name="Bruce D."/>
            <person name="Karavis M."/>
            <person name="Krepps M."/>
            <person name="McGregor P.A."/>
            <person name="Hong C."/>
            <person name="Park K.H."/>
            <person name="Akmal A."/>
            <person name="Feldman A."/>
            <person name="Lin J.S."/>
            <person name="Chang W.E."/>
            <person name="Higgs B.W."/>
            <person name="Demirev P."/>
            <person name="Lindquist J."/>
            <person name="Liem A."/>
            <person name="Fochler E."/>
            <person name="Read T.D."/>
            <person name="Tapia R."/>
            <person name="Johnson S."/>
            <person name="Bishop-Lilly K.A."/>
            <person name="Detter C."/>
            <person name="Han C."/>
            <person name="Sozhamannan S."/>
            <person name="Rosenzweig C.N."/>
            <person name="Skowronski E.W."/>
        </authorList>
    </citation>
    <scope>NUCLEOTIDE SEQUENCE [LARGE SCALE GENOMIC DNA]</scope>
    <source>
        <strain evidence="2 3">Y4G10-17</strain>
    </source>
</reference>
<evidence type="ECO:0000313" key="2">
    <source>
        <dbReference type="EMBL" id="RUO29570.1"/>
    </source>
</evidence>
<gene>
    <name evidence="2" type="ORF">CWE14_14010</name>
</gene>
<dbReference type="EMBL" id="PIPO01000007">
    <property type="protein sequence ID" value="RUO29570.1"/>
    <property type="molecule type" value="Genomic_DNA"/>
</dbReference>
<feature type="signal peptide" evidence="1">
    <location>
        <begin position="1"/>
        <end position="21"/>
    </location>
</feature>
<organism evidence="2 3">
    <name type="scientific">Aliidiomarina soli</name>
    <dbReference type="NCBI Taxonomy" id="1928574"/>
    <lineage>
        <taxon>Bacteria</taxon>
        <taxon>Pseudomonadati</taxon>
        <taxon>Pseudomonadota</taxon>
        <taxon>Gammaproteobacteria</taxon>
        <taxon>Alteromonadales</taxon>
        <taxon>Idiomarinaceae</taxon>
        <taxon>Aliidiomarina</taxon>
    </lineage>
</organism>
<feature type="chain" id="PRO_5019357598" description="DUF1570 domain-containing protein" evidence="1">
    <location>
        <begin position="22"/>
        <end position="370"/>
    </location>
</feature>
<dbReference type="RefSeq" id="WP_126799945.1">
    <property type="nucleotide sequence ID" value="NZ_PIPO01000007.1"/>
</dbReference>
<evidence type="ECO:0000313" key="3">
    <source>
        <dbReference type="Proteomes" id="UP000287823"/>
    </source>
</evidence>
<proteinExistence type="predicted"/>
<accession>A0A432WCB8</accession>
<dbReference type="AlphaFoldDB" id="A0A432WCB8"/>
<keyword evidence="3" id="KW-1185">Reference proteome</keyword>
<name>A0A432WCB8_9GAMM</name>
<evidence type="ECO:0000256" key="1">
    <source>
        <dbReference type="SAM" id="SignalP"/>
    </source>
</evidence>
<keyword evidence="1" id="KW-0732">Signal</keyword>
<comment type="caution">
    <text evidence="2">The sequence shown here is derived from an EMBL/GenBank/DDBJ whole genome shotgun (WGS) entry which is preliminary data.</text>
</comment>